<dbReference type="InterPro" id="IPR036013">
    <property type="entry name" value="Band_7/SPFH_dom_sf"/>
</dbReference>
<dbReference type="CDD" id="cd03406">
    <property type="entry name" value="SPFH_like_u3"/>
    <property type="match status" value="1"/>
</dbReference>
<feature type="domain" description="Band 7" evidence="17">
    <location>
        <begin position="60"/>
        <end position="226"/>
    </location>
</feature>
<evidence type="ECO:0000256" key="3">
    <source>
        <dbReference type="ARBA" id="ARBA00022548"/>
    </source>
</evidence>
<dbReference type="SMART" id="SM00244">
    <property type="entry name" value="PHB"/>
    <property type="match status" value="1"/>
</dbReference>
<dbReference type="GO" id="GO:0032991">
    <property type="term" value="C:protein-containing complex"/>
    <property type="evidence" value="ECO:0007669"/>
    <property type="project" value="UniProtKB-ARBA"/>
</dbReference>
<evidence type="ECO:0000256" key="5">
    <source>
        <dbReference type="ARBA" id="ARBA00022824"/>
    </source>
</evidence>
<evidence type="ECO:0000256" key="14">
    <source>
        <dbReference type="ARBA" id="ARBA00040567"/>
    </source>
</evidence>
<dbReference type="GO" id="GO:0045541">
    <property type="term" value="P:negative regulation of cholesterol biosynthetic process"/>
    <property type="evidence" value="ECO:0007669"/>
    <property type="project" value="UniProtKB-ARBA"/>
</dbReference>
<dbReference type="PANTHER" id="PTHR15351">
    <property type="entry name" value="ERLIN (ER LIPID RAFT ASSOCIATED PROTEIN) HOMOLOG"/>
    <property type="match status" value="1"/>
</dbReference>
<keyword evidence="10" id="KW-0472">Membrane</keyword>
<dbReference type="GO" id="GO:0031625">
    <property type="term" value="F:ubiquitin protein ligase binding"/>
    <property type="evidence" value="ECO:0007669"/>
    <property type="project" value="InterPro"/>
</dbReference>
<name>A0A8D2JD15_VARKO</name>
<evidence type="ECO:0000313" key="19">
    <source>
        <dbReference type="Proteomes" id="UP000694545"/>
    </source>
</evidence>
<evidence type="ECO:0000313" key="18">
    <source>
        <dbReference type="Ensembl" id="ENSVKKP00000012165.1"/>
    </source>
</evidence>
<comment type="similarity">
    <text evidence="2">Belongs to the band 7/mec-2 family.</text>
</comment>
<keyword evidence="12" id="KW-0325">Glycoprotein</keyword>
<dbReference type="GO" id="GO:0008203">
    <property type="term" value="P:cholesterol metabolic process"/>
    <property type="evidence" value="ECO:0007669"/>
    <property type="project" value="UniProtKB-KW"/>
</dbReference>
<organism evidence="18 19">
    <name type="scientific">Varanus komodoensis</name>
    <name type="common">Komodo dragon</name>
    <dbReference type="NCBI Taxonomy" id="61221"/>
    <lineage>
        <taxon>Eukaryota</taxon>
        <taxon>Metazoa</taxon>
        <taxon>Chordata</taxon>
        <taxon>Craniata</taxon>
        <taxon>Vertebrata</taxon>
        <taxon>Euteleostomi</taxon>
        <taxon>Lepidosauria</taxon>
        <taxon>Squamata</taxon>
        <taxon>Bifurcata</taxon>
        <taxon>Unidentata</taxon>
        <taxon>Episquamata</taxon>
        <taxon>Toxicofera</taxon>
        <taxon>Anguimorpha</taxon>
        <taxon>Paleoanguimorpha</taxon>
        <taxon>Varanoidea</taxon>
        <taxon>Varanidae</taxon>
        <taxon>Varanus</taxon>
    </lineage>
</organism>
<evidence type="ECO:0000256" key="10">
    <source>
        <dbReference type="ARBA" id="ARBA00023136"/>
    </source>
</evidence>
<keyword evidence="9" id="KW-0446">Lipid-binding</keyword>
<dbReference type="FunFam" id="3.30.479.30:FF:000009">
    <property type="entry name" value="Erlin-2 isoform 1"/>
    <property type="match status" value="1"/>
</dbReference>
<dbReference type="AlphaFoldDB" id="A0A8D2JD15"/>
<keyword evidence="11" id="KW-1207">Sterol metabolism</keyword>
<keyword evidence="7" id="KW-1133">Transmembrane helix</keyword>
<evidence type="ECO:0000256" key="9">
    <source>
        <dbReference type="ARBA" id="ARBA00023121"/>
    </source>
</evidence>
<dbReference type="Proteomes" id="UP000694545">
    <property type="component" value="Unplaced"/>
</dbReference>
<proteinExistence type="inferred from homology"/>
<sequence length="380" mass="42352">MKKQYNTCKNIYAKPAFTATCASTSHSLAPDTLGRPCLLNSRGAATSQGGGKDRAGARLPNSQSVPEGHLAVYYRGGALLPSLSRPGYRLMLPFVTSCRAVQTTLQTDEIKNVPCGTSGGVMIYIDRIEVVNVLAPHAVYNTVRNYTADYDRALIFNKIHHELNQFCSIHTLQEVYIELFDQIDENLKLALQQDLNTLAPGLTIQAVRVTKPKIPEAIRRNFELVEAEKTKLLIATQKQKVVEKEAETERRKAVIEAEKMAQVAKIQYRQKVMETLTEKRISELEDAAFLAREKAKADAKYYTAQKAADSNKLKLTPAYLQLMKYQAISTNSKLYFGSSLPPNLFLGSCAFEQLVAPIAREAQLLSKGEKLHLRPRTTDT</sequence>
<keyword evidence="19" id="KW-1185">Reference proteome</keyword>
<keyword evidence="13" id="KW-0753">Steroid metabolism</keyword>
<keyword evidence="6" id="KW-0735">Signal-anchor</keyword>
<reference evidence="18" key="1">
    <citation type="submission" date="2025-08" db="UniProtKB">
        <authorList>
            <consortium name="Ensembl"/>
        </authorList>
    </citation>
    <scope>IDENTIFICATION</scope>
</reference>
<dbReference type="GO" id="GO:0045717">
    <property type="term" value="P:negative regulation of fatty acid biosynthetic process"/>
    <property type="evidence" value="ECO:0007669"/>
    <property type="project" value="UniProtKB-ARBA"/>
</dbReference>
<feature type="region of interest" description="Disordered" evidence="16">
    <location>
        <begin position="43"/>
        <end position="62"/>
    </location>
</feature>
<dbReference type="InterPro" id="IPR001107">
    <property type="entry name" value="Band_7"/>
</dbReference>
<gene>
    <name evidence="18" type="primary">LOC123026505</name>
</gene>
<evidence type="ECO:0000256" key="11">
    <source>
        <dbReference type="ARBA" id="ARBA00023166"/>
    </source>
</evidence>
<evidence type="ECO:0000256" key="15">
    <source>
        <dbReference type="ARBA" id="ARBA00041391"/>
    </source>
</evidence>
<accession>A0A8D2JD15</accession>
<keyword evidence="4" id="KW-0812">Transmembrane</keyword>
<keyword evidence="3" id="KW-0153">Cholesterol metabolism</keyword>
<evidence type="ECO:0000256" key="2">
    <source>
        <dbReference type="ARBA" id="ARBA00008164"/>
    </source>
</evidence>
<evidence type="ECO:0000256" key="8">
    <source>
        <dbReference type="ARBA" id="ARBA00023098"/>
    </source>
</evidence>
<dbReference type="GO" id="GO:0032933">
    <property type="term" value="P:SREBP signaling pathway"/>
    <property type="evidence" value="ECO:0007669"/>
    <property type="project" value="TreeGrafter"/>
</dbReference>
<dbReference type="PANTHER" id="PTHR15351:SF2">
    <property type="entry name" value="ERLIN-1"/>
    <property type="match status" value="1"/>
</dbReference>
<evidence type="ECO:0000259" key="17">
    <source>
        <dbReference type="SMART" id="SM00244"/>
    </source>
</evidence>
<dbReference type="Gene3D" id="3.30.479.30">
    <property type="entry name" value="Band 7 domain"/>
    <property type="match status" value="1"/>
</dbReference>
<keyword evidence="8" id="KW-0443">Lipid metabolism</keyword>
<dbReference type="Ensembl" id="ENSVKKT00000012454.1">
    <property type="protein sequence ID" value="ENSVKKP00000012165.1"/>
    <property type="gene ID" value="ENSVKKG00000006713.1"/>
</dbReference>
<evidence type="ECO:0000256" key="12">
    <source>
        <dbReference type="ARBA" id="ARBA00023180"/>
    </source>
</evidence>
<evidence type="ECO:0000256" key="7">
    <source>
        <dbReference type="ARBA" id="ARBA00022989"/>
    </source>
</evidence>
<dbReference type="GO" id="GO:0015485">
    <property type="term" value="F:cholesterol binding"/>
    <property type="evidence" value="ECO:0007669"/>
    <property type="project" value="TreeGrafter"/>
</dbReference>
<dbReference type="Pfam" id="PF01145">
    <property type="entry name" value="Band_7"/>
    <property type="match status" value="1"/>
</dbReference>
<keyword evidence="5" id="KW-0256">Endoplasmic reticulum</keyword>
<reference evidence="18" key="2">
    <citation type="submission" date="2025-09" db="UniProtKB">
        <authorList>
            <consortium name="Ensembl"/>
        </authorList>
    </citation>
    <scope>IDENTIFICATION</scope>
</reference>
<evidence type="ECO:0000256" key="1">
    <source>
        <dbReference type="ARBA" id="ARBA00004648"/>
    </source>
</evidence>
<dbReference type="SUPFAM" id="SSF117892">
    <property type="entry name" value="Band 7/SPFH domain"/>
    <property type="match status" value="1"/>
</dbReference>
<dbReference type="InterPro" id="IPR033294">
    <property type="entry name" value="Erlin1/2"/>
</dbReference>
<evidence type="ECO:0000256" key="4">
    <source>
        <dbReference type="ARBA" id="ARBA00022692"/>
    </source>
</evidence>
<evidence type="ECO:0000256" key="6">
    <source>
        <dbReference type="ARBA" id="ARBA00022968"/>
    </source>
</evidence>
<dbReference type="GO" id="GO:0005789">
    <property type="term" value="C:endoplasmic reticulum membrane"/>
    <property type="evidence" value="ECO:0007669"/>
    <property type="project" value="UniProtKB-SubCell"/>
</dbReference>
<comment type="subcellular location">
    <subcellularLocation>
        <location evidence="1">Endoplasmic reticulum membrane</location>
        <topology evidence="1">Single-pass type II membrane protein</topology>
    </subcellularLocation>
</comment>
<protein>
    <recommendedName>
        <fullName evidence="14">Erlin-1</fullName>
    </recommendedName>
    <alternativeName>
        <fullName evidence="15">Endoplasmic reticulum lipid raft-associated protein 1</fullName>
    </alternativeName>
</protein>
<evidence type="ECO:0000256" key="16">
    <source>
        <dbReference type="SAM" id="MobiDB-lite"/>
    </source>
</evidence>
<evidence type="ECO:0000256" key="13">
    <source>
        <dbReference type="ARBA" id="ARBA00023221"/>
    </source>
</evidence>